<dbReference type="PANTHER" id="PTHR48154:SF1">
    <property type="entry name" value="PROTEIN, PUTATIVE-RELATED"/>
    <property type="match status" value="1"/>
</dbReference>
<sequence>MARCKAIYMYTSSKILTWTITLPLMAALSALTQYYDPPLKCFTFTDFQLALTLEEYERLLGLPLAKSPPYLYKGHHPSWASMEKLLKMLELEVLRRKKNKNSLEGIQKVSLEEKLHQFQKEGDWQTFMDVYKLLVYGIVLFPHVEDYIDLAVVDAFLTKRDKGENHVIVVLANTYYTLNYCYKKNEKALQCCTPMLYLWMTTHLFHSKRRTACTIEDHHWSWIKTMSRKEWTRCLDEALERTIH</sequence>
<dbReference type="InterPro" id="IPR056647">
    <property type="entry name" value="DUF7745"/>
</dbReference>
<feature type="non-terminal residue" evidence="2">
    <location>
        <position position="1"/>
    </location>
</feature>
<dbReference type="OrthoDB" id="1430424at2759"/>
<reference evidence="2" key="1">
    <citation type="submission" date="2018-05" db="EMBL/GenBank/DDBJ databases">
        <title>Draft genome of Mucuna pruriens seed.</title>
        <authorList>
            <person name="Nnadi N.E."/>
            <person name="Vos R."/>
            <person name="Hasami M.H."/>
            <person name="Devisetty U.K."/>
            <person name="Aguiy J.C."/>
        </authorList>
    </citation>
    <scope>NUCLEOTIDE SEQUENCE [LARGE SCALE GENOMIC DNA]</scope>
    <source>
        <strain evidence="2">JCA_2017</strain>
    </source>
</reference>
<dbReference type="Proteomes" id="UP000257109">
    <property type="component" value="Unassembled WGS sequence"/>
</dbReference>
<accession>A0A371H1Y7</accession>
<dbReference type="AlphaFoldDB" id="A0A371H1Y7"/>
<name>A0A371H1Y7_MUCPR</name>
<protein>
    <recommendedName>
        <fullName evidence="1">DUF7745 domain-containing protein</fullName>
    </recommendedName>
</protein>
<dbReference type="EMBL" id="QJKJ01003808">
    <property type="protein sequence ID" value="RDX96822.1"/>
    <property type="molecule type" value="Genomic_DNA"/>
</dbReference>
<dbReference type="PANTHER" id="PTHR48154">
    <property type="entry name" value="PROTEIN, PUTATIVE-RELATED"/>
    <property type="match status" value="1"/>
</dbReference>
<evidence type="ECO:0000313" key="3">
    <source>
        <dbReference type="Proteomes" id="UP000257109"/>
    </source>
</evidence>
<organism evidence="2 3">
    <name type="scientific">Mucuna pruriens</name>
    <name type="common">Velvet bean</name>
    <name type="synonym">Dolichos pruriens</name>
    <dbReference type="NCBI Taxonomy" id="157652"/>
    <lineage>
        <taxon>Eukaryota</taxon>
        <taxon>Viridiplantae</taxon>
        <taxon>Streptophyta</taxon>
        <taxon>Embryophyta</taxon>
        <taxon>Tracheophyta</taxon>
        <taxon>Spermatophyta</taxon>
        <taxon>Magnoliopsida</taxon>
        <taxon>eudicotyledons</taxon>
        <taxon>Gunneridae</taxon>
        <taxon>Pentapetalae</taxon>
        <taxon>rosids</taxon>
        <taxon>fabids</taxon>
        <taxon>Fabales</taxon>
        <taxon>Fabaceae</taxon>
        <taxon>Papilionoideae</taxon>
        <taxon>50 kb inversion clade</taxon>
        <taxon>NPAAA clade</taxon>
        <taxon>indigoferoid/millettioid clade</taxon>
        <taxon>Phaseoleae</taxon>
        <taxon>Mucuna</taxon>
    </lineage>
</organism>
<keyword evidence="3" id="KW-1185">Reference proteome</keyword>
<evidence type="ECO:0000313" key="2">
    <source>
        <dbReference type="EMBL" id="RDX96822.1"/>
    </source>
</evidence>
<proteinExistence type="predicted"/>
<gene>
    <name evidence="2" type="ORF">CR513_20475</name>
</gene>
<comment type="caution">
    <text evidence="2">The sequence shown here is derived from an EMBL/GenBank/DDBJ whole genome shotgun (WGS) entry which is preliminary data.</text>
</comment>
<dbReference type="Pfam" id="PF24924">
    <property type="entry name" value="DUF7745"/>
    <property type="match status" value="1"/>
</dbReference>
<feature type="domain" description="DUF7745" evidence="1">
    <location>
        <begin position="26"/>
        <end position="240"/>
    </location>
</feature>
<evidence type="ECO:0000259" key="1">
    <source>
        <dbReference type="Pfam" id="PF24924"/>
    </source>
</evidence>